<dbReference type="Proteomes" id="UP000673821">
    <property type="component" value="Unassembled WGS sequence"/>
</dbReference>
<evidence type="ECO:0000313" key="2">
    <source>
        <dbReference type="EMBL" id="CAE6788886.1"/>
    </source>
</evidence>
<dbReference type="EMBL" id="CAJNBH010000014">
    <property type="protein sequence ID" value="CAE6788886.1"/>
    <property type="molecule type" value="Genomic_DNA"/>
</dbReference>
<keyword evidence="3" id="KW-1185">Reference proteome</keyword>
<protein>
    <recommendedName>
        <fullName evidence="1">HTH cro/C1-type domain-containing protein</fullName>
    </recommendedName>
</protein>
<name>A0ABM8S4N3_9BURK</name>
<dbReference type="PROSITE" id="PS50943">
    <property type="entry name" value="HTH_CROC1"/>
    <property type="match status" value="1"/>
</dbReference>
<reference evidence="2 3" key="1">
    <citation type="submission" date="2021-02" db="EMBL/GenBank/DDBJ databases">
        <authorList>
            <person name="Vanwijnsberghe S."/>
        </authorList>
    </citation>
    <scope>NUCLEOTIDE SEQUENCE [LARGE SCALE GENOMIC DNA]</scope>
    <source>
        <strain evidence="2 3">R-69776</strain>
    </source>
</reference>
<evidence type="ECO:0000259" key="1">
    <source>
        <dbReference type="PROSITE" id="PS50943"/>
    </source>
</evidence>
<gene>
    <name evidence="2" type="ORF">R69776_04660</name>
</gene>
<feature type="domain" description="HTH cro/C1-type" evidence="1">
    <location>
        <begin position="2"/>
        <end position="30"/>
    </location>
</feature>
<proteinExistence type="predicted"/>
<comment type="caution">
    <text evidence="2">The sequence shown here is derived from an EMBL/GenBank/DDBJ whole genome shotgun (WGS) entry which is preliminary data.</text>
</comment>
<organism evidence="2 3">
    <name type="scientific">Paraburkholderia nemoris</name>
    <dbReference type="NCBI Taxonomy" id="2793076"/>
    <lineage>
        <taxon>Bacteria</taxon>
        <taxon>Pseudomonadati</taxon>
        <taxon>Pseudomonadota</taxon>
        <taxon>Betaproteobacteria</taxon>
        <taxon>Burkholderiales</taxon>
        <taxon>Burkholderiaceae</taxon>
        <taxon>Paraburkholderia</taxon>
    </lineage>
</organism>
<sequence>MSQLERGRQTPTLEKLDAIATAIGIHPLSLVIYAYSCGQTDSETAEVQKRVGDELARLRMYDSEVS</sequence>
<dbReference type="InterPro" id="IPR001387">
    <property type="entry name" value="Cro/C1-type_HTH"/>
</dbReference>
<dbReference type="CDD" id="cd00093">
    <property type="entry name" value="HTH_XRE"/>
    <property type="match status" value="1"/>
</dbReference>
<accession>A0ABM8S4N3</accession>
<dbReference type="Gene3D" id="1.10.260.40">
    <property type="entry name" value="lambda repressor-like DNA-binding domains"/>
    <property type="match status" value="1"/>
</dbReference>
<evidence type="ECO:0000313" key="3">
    <source>
        <dbReference type="Proteomes" id="UP000673821"/>
    </source>
</evidence>
<dbReference type="InterPro" id="IPR010982">
    <property type="entry name" value="Lambda_DNA-bd_dom_sf"/>
</dbReference>